<feature type="region of interest" description="Disordered" evidence="1">
    <location>
        <begin position="12"/>
        <end position="53"/>
    </location>
</feature>
<keyword evidence="3" id="KW-1185">Reference proteome</keyword>
<dbReference type="Proteomes" id="UP001054945">
    <property type="component" value="Unassembled WGS sequence"/>
</dbReference>
<dbReference type="EMBL" id="BPLR01010351">
    <property type="protein sequence ID" value="GIY38754.1"/>
    <property type="molecule type" value="Genomic_DNA"/>
</dbReference>
<comment type="caution">
    <text evidence="2">The sequence shown here is derived from an EMBL/GenBank/DDBJ whole genome shotgun (WGS) entry which is preliminary data.</text>
</comment>
<organism evidence="2 3">
    <name type="scientific">Caerostris extrusa</name>
    <name type="common">Bark spider</name>
    <name type="synonym">Caerostris bankana</name>
    <dbReference type="NCBI Taxonomy" id="172846"/>
    <lineage>
        <taxon>Eukaryota</taxon>
        <taxon>Metazoa</taxon>
        <taxon>Ecdysozoa</taxon>
        <taxon>Arthropoda</taxon>
        <taxon>Chelicerata</taxon>
        <taxon>Arachnida</taxon>
        <taxon>Araneae</taxon>
        <taxon>Araneomorphae</taxon>
        <taxon>Entelegynae</taxon>
        <taxon>Araneoidea</taxon>
        <taxon>Araneidae</taxon>
        <taxon>Caerostris</taxon>
    </lineage>
</organism>
<name>A0AAV4T0D6_CAEEX</name>
<proteinExistence type="predicted"/>
<accession>A0AAV4T0D6</accession>
<evidence type="ECO:0000313" key="3">
    <source>
        <dbReference type="Proteomes" id="UP001054945"/>
    </source>
</evidence>
<sequence length="78" mass="8968">MFGLWYGEHHLPSVHKPGRSIASTSHYSTPPLPSDNEPKRHHKLYRTKPFIPSGQEGAEKGMYLYIFPAFLQEFSIEP</sequence>
<protein>
    <submittedName>
        <fullName evidence="2">Uncharacterized protein</fullName>
    </submittedName>
</protein>
<evidence type="ECO:0000256" key="1">
    <source>
        <dbReference type="SAM" id="MobiDB-lite"/>
    </source>
</evidence>
<reference evidence="2 3" key="1">
    <citation type="submission" date="2021-06" db="EMBL/GenBank/DDBJ databases">
        <title>Caerostris extrusa draft genome.</title>
        <authorList>
            <person name="Kono N."/>
            <person name="Arakawa K."/>
        </authorList>
    </citation>
    <scope>NUCLEOTIDE SEQUENCE [LARGE SCALE GENOMIC DNA]</scope>
</reference>
<evidence type="ECO:0000313" key="2">
    <source>
        <dbReference type="EMBL" id="GIY38754.1"/>
    </source>
</evidence>
<gene>
    <name evidence="2" type="primary">AVEN_115514_1</name>
    <name evidence="2" type="ORF">CEXT_696881</name>
</gene>
<dbReference type="AlphaFoldDB" id="A0AAV4T0D6"/>